<comment type="caution">
    <text evidence="1">The sequence shown here is derived from an EMBL/GenBank/DDBJ whole genome shotgun (WGS) entry which is preliminary data.</text>
</comment>
<dbReference type="EMBL" id="JAOPJF010000029">
    <property type="protein sequence ID" value="KAK1144697.1"/>
    <property type="molecule type" value="Genomic_DNA"/>
</dbReference>
<name>A0ACC3B3U7_9EURO</name>
<gene>
    <name evidence="1" type="ORF">N8T08_005001</name>
</gene>
<keyword evidence="2" id="KW-1185">Reference proteome</keyword>
<sequence length="264" mass="29161">MELLDELENLAGLAHMADQAKDYPNNEAYDLSIKRFEGLFQPSSYLPRHTNPLPHASTTGATITPVDTKTSFLVKLEGPLDTASKIQHVAGLLEPPPVHNGVGESGKAAKFCLINGKTKRYLLSSVAAHSFNPTFIRINRAHKNLSSYSSAPTLGSDREFTLPQFRASDPNHNDQPTQSNYPVWYFFYGTLGEPEILAQKLALAERPVLTPAVVHGGLIKMWGGKYKGLVDGLIRPHLMAGHMKSLRRSTKSDCGITRRISTRW</sequence>
<evidence type="ECO:0000313" key="1">
    <source>
        <dbReference type="EMBL" id="KAK1144697.1"/>
    </source>
</evidence>
<proteinExistence type="predicted"/>
<protein>
    <submittedName>
        <fullName evidence="1">Uncharacterized protein</fullName>
    </submittedName>
</protein>
<dbReference type="Proteomes" id="UP001177260">
    <property type="component" value="Unassembled WGS sequence"/>
</dbReference>
<accession>A0ACC3B3U7</accession>
<organism evidence="1 2">
    <name type="scientific">Aspergillus melleus</name>
    <dbReference type="NCBI Taxonomy" id="138277"/>
    <lineage>
        <taxon>Eukaryota</taxon>
        <taxon>Fungi</taxon>
        <taxon>Dikarya</taxon>
        <taxon>Ascomycota</taxon>
        <taxon>Pezizomycotina</taxon>
        <taxon>Eurotiomycetes</taxon>
        <taxon>Eurotiomycetidae</taxon>
        <taxon>Eurotiales</taxon>
        <taxon>Aspergillaceae</taxon>
        <taxon>Aspergillus</taxon>
        <taxon>Aspergillus subgen. Circumdati</taxon>
    </lineage>
</organism>
<reference evidence="1 2" key="1">
    <citation type="journal article" date="2023" name="ACS Omega">
        <title>Identification of the Neoaspergillic Acid Biosynthesis Gene Cluster by Establishing an In Vitro CRISPR-Ribonucleoprotein Genetic System in Aspergillus melleus.</title>
        <authorList>
            <person name="Yuan B."/>
            <person name="Grau M.F."/>
            <person name="Murata R.M."/>
            <person name="Torok T."/>
            <person name="Venkateswaran K."/>
            <person name="Stajich J.E."/>
            <person name="Wang C.C.C."/>
        </authorList>
    </citation>
    <scope>NUCLEOTIDE SEQUENCE [LARGE SCALE GENOMIC DNA]</scope>
    <source>
        <strain evidence="1 2">IMV 1140</strain>
    </source>
</reference>
<evidence type="ECO:0000313" key="2">
    <source>
        <dbReference type="Proteomes" id="UP001177260"/>
    </source>
</evidence>